<protein>
    <recommendedName>
        <fullName evidence="2">S-layer protein C-terminal domain-containing protein</fullName>
    </recommendedName>
</protein>
<dbReference type="Proteomes" id="UP000005583">
    <property type="component" value="Unassembled WGS sequence"/>
</dbReference>
<feature type="transmembrane region" description="Helical" evidence="1">
    <location>
        <begin position="263"/>
        <end position="281"/>
    </location>
</feature>
<evidence type="ECO:0000259" key="2">
    <source>
        <dbReference type="Pfam" id="PF03217"/>
    </source>
</evidence>
<dbReference type="OrthoDB" id="2329828at2"/>
<keyword evidence="1" id="KW-0472">Membrane</keyword>
<feature type="domain" description="S-layer protein C-terminal" evidence="2">
    <location>
        <begin position="220"/>
        <end position="266"/>
    </location>
</feature>
<dbReference type="InterPro" id="IPR024968">
    <property type="entry name" value="SlpA_C_lactobacillus"/>
</dbReference>
<dbReference type="eggNOG" id="ENOG5030A7K">
    <property type="taxonomic scope" value="Bacteria"/>
</dbReference>
<keyword evidence="1" id="KW-0812">Transmembrane</keyword>
<dbReference type="Pfam" id="PF03217">
    <property type="entry name" value="SlpA"/>
    <property type="match status" value="2"/>
</dbReference>
<dbReference type="RefSeq" id="WP_007126717.1">
    <property type="nucleotide sequence ID" value="NZ_GG693256.1"/>
</dbReference>
<keyword evidence="4" id="KW-1185">Reference proteome</keyword>
<evidence type="ECO:0000313" key="3">
    <source>
        <dbReference type="EMBL" id="EEJ71228.1"/>
    </source>
</evidence>
<keyword evidence="1" id="KW-1133">Transmembrane helix</keyword>
<sequence length="289" mass="33128">MKINFKVIMISIITLMEINLVTTVTNTSLVDAATNNIYKPIGKNIVKAVKNDNFITEEGAKKIEVAEKGGKYMVYAVKNINGITCLSVQKHNKYWLPASDVEGTVSYKKDNLTYTITNDKNKSNDITTPNNRKITLVHNAYVYDVKGKRVNKNVGEYFIRKGTVLFSYGIRTIKGKKYYNLGNDQYIKTSNVTNVNFESSPRPLATTSLSMSTDFNKPNLTLKRNTYLYNIKGNRIYNYLGYSYIKKNATINFYNKKKINGKLYYMSVMMLMLKALMWVPLAKEKRLHN</sequence>
<evidence type="ECO:0000313" key="4">
    <source>
        <dbReference type="Proteomes" id="UP000005583"/>
    </source>
</evidence>
<organism evidence="3 4">
    <name type="scientific">Lactobacillus ultunensis DSM 16047</name>
    <dbReference type="NCBI Taxonomy" id="525365"/>
    <lineage>
        <taxon>Bacteria</taxon>
        <taxon>Bacillati</taxon>
        <taxon>Bacillota</taxon>
        <taxon>Bacilli</taxon>
        <taxon>Lactobacillales</taxon>
        <taxon>Lactobacillaceae</taxon>
        <taxon>Lactobacillus</taxon>
    </lineage>
</organism>
<dbReference type="AlphaFoldDB" id="C2EQL4"/>
<dbReference type="HOGENOM" id="CLU_962392_0_0_9"/>
<accession>C2EQL4</accession>
<evidence type="ECO:0000256" key="1">
    <source>
        <dbReference type="SAM" id="Phobius"/>
    </source>
</evidence>
<proteinExistence type="predicted"/>
<gene>
    <name evidence="3" type="ORF">HMPREF0548_1960</name>
</gene>
<dbReference type="STRING" id="525365.HMPREF0548_1960"/>
<comment type="caution">
    <text evidence="3">The sequence shown here is derived from an EMBL/GenBank/DDBJ whole genome shotgun (WGS) entry which is preliminary data.</text>
</comment>
<reference evidence="3 4" key="1">
    <citation type="submission" date="2009-01" db="EMBL/GenBank/DDBJ databases">
        <authorList>
            <person name="Qin X."/>
            <person name="Bachman B."/>
            <person name="Battles P."/>
            <person name="Bell A."/>
            <person name="Bess C."/>
            <person name="Bickham C."/>
            <person name="Chaboub L."/>
            <person name="Chen D."/>
            <person name="Coyle M."/>
            <person name="Deiros D.R."/>
            <person name="Dinh H."/>
            <person name="Forbes L."/>
            <person name="Fowler G."/>
            <person name="Francisco L."/>
            <person name="Fu Q."/>
            <person name="Gubbala S."/>
            <person name="Hale W."/>
            <person name="Han Y."/>
            <person name="Hemphill L."/>
            <person name="Highlander S.K."/>
            <person name="Hirani K."/>
            <person name="Hogues M."/>
            <person name="Jackson L."/>
            <person name="Jakkamsetti A."/>
            <person name="Javaid M."/>
            <person name="Jiang H."/>
            <person name="Korchina V."/>
            <person name="Kovar C."/>
            <person name="Lara F."/>
            <person name="Lee S."/>
            <person name="Mata R."/>
            <person name="Mathew T."/>
            <person name="Moen C."/>
            <person name="Morales K."/>
            <person name="Munidasa M."/>
            <person name="Nazareth L."/>
            <person name="Ngo R."/>
            <person name="Nguyen L."/>
            <person name="Okwuonu G."/>
            <person name="Ongeri F."/>
            <person name="Patil S."/>
            <person name="Petrosino J."/>
            <person name="Pham C."/>
            <person name="Pham P."/>
            <person name="Pu L.-L."/>
            <person name="Puazo M."/>
            <person name="Raj R."/>
            <person name="Reid J."/>
            <person name="Rouhana J."/>
            <person name="Saada N."/>
            <person name="Shang Y."/>
            <person name="Simmons D."/>
            <person name="Thornton R."/>
            <person name="Warren J."/>
            <person name="Weissenberger G."/>
            <person name="Zhang J."/>
            <person name="Zhang L."/>
            <person name="Zhou C."/>
            <person name="Zhu D."/>
            <person name="Muzny D."/>
            <person name="Worley K."/>
            <person name="Gibbs R."/>
        </authorList>
    </citation>
    <scope>NUCLEOTIDE SEQUENCE [LARGE SCALE GENOMIC DNA]</scope>
    <source>
        <strain evidence="3 4">DSM 16047</strain>
    </source>
</reference>
<feature type="domain" description="S-layer protein C-terminal" evidence="2">
    <location>
        <begin position="132"/>
        <end position="190"/>
    </location>
</feature>
<name>C2EQL4_9LACO</name>
<dbReference type="EMBL" id="ACGU01000108">
    <property type="protein sequence ID" value="EEJ71228.1"/>
    <property type="molecule type" value="Genomic_DNA"/>
</dbReference>